<proteinExistence type="predicted"/>
<keyword evidence="3" id="KW-1185">Reference proteome</keyword>
<dbReference type="STRING" id="512564.MCRO_0248"/>
<reference evidence="3" key="1">
    <citation type="submission" date="2010-03" db="EMBL/GenBank/DDBJ databases">
        <title>The complete genome of Mycoplasma crocodyli MP145.</title>
        <authorList>
            <person name="Glass J.I."/>
            <person name="Durkin A.S."/>
            <person name="Hostetler J."/>
            <person name="Jackson J."/>
            <person name="Johnson J."/>
            <person name="May M.A."/>
            <person name="Paralanov V."/>
            <person name="Radune D."/>
            <person name="Szczypinski B."/>
            <person name="Brown D.R."/>
        </authorList>
    </citation>
    <scope>NUCLEOTIDE SEQUENCE [LARGE SCALE GENOMIC DNA]</scope>
    <source>
        <strain evidence="3">ATCC 51981 / MP145</strain>
    </source>
</reference>
<accession>D5E557</accession>
<dbReference type="HOGENOM" id="CLU_088212_0_0_14"/>
<dbReference type="OrthoDB" id="403948at2"/>
<reference key="2">
    <citation type="submission" date="2010-03" db="EMBL/GenBank/DDBJ databases">
        <authorList>
            <person name="Ma Z."/>
            <person name="Wang X."/>
            <person name="Liu H."/>
        </authorList>
    </citation>
    <scope>NUCLEOTIDE SEQUENCE</scope>
    <source>
        <strain>MP145</strain>
    </source>
</reference>
<name>D5E557_MYCCM</name>
<dbReference type="RefSeq" id="WP_013054674.1">
    <property type="nucleotide sequence ID" value="NC_014014.1"/>
</dbReference>
<dbReference type="SUPFAM" id="SSF52980">
    <property type="entry name" value="Restriction endonuclease-like"/>
    <property type="match status" value="1"/>
</dbReference>
<dbReference type="eggNOG" id="COG5377">
    <property type="taxonomic scope" value="Bacteria"/>
</dbReference>
<evidence type="ECO:0000313" key="2">
    <source>
        <dbReference type="EMBL" id="ADE19898.1"/>
    </source>
</evidence>
<organism evidence="2 3">
    <name type="scientific">Mycoplasma crocodyli (strain ATCC 51981 / MP145)</name>
    <dbReference type="NCBI Taxonomy" id="512564"/>
    <lineage>
        <taxon>Bacteria</taxon>
        <taxon>Bacillati</taxon>
        <taxon>Mycoplasmatota</taxon>
        <taxon>Mollicutes</taxon>
        <taxon>Mycoplasmataceae</taxon>
        <taxon>Mycoplasma</taxon>
    </lineage>
</organism>
<sequence length="276" mass="32069">MAKRKYYNNKHYVVDEKNQVVILNEDFHKELQTKDKWKSFKKLGGSSIPDVLETDKFKSQFNAFCHISKIKLPVLQQKYVRAGSLIEPIVFNALRNMFPKLDIKNYVAADYEYDYFKNKDDILGGVPDGFIPSTNTILEIKTAGDSKIDSWEKEVPVAYRKQAQLYAYLMGADKYSIIVTFLSEESGDYEHPENYPINDRKLKNYNFSVNPSEVQDDIDKIKAWYIKYTKSGISPKYNLSTDADLVEYLKCSNEKEWEDLLNKWKVQGKADQDAQA</sequence>
<dbReference type="EMBL" id="CP001991">
    <property type="protein sequence ID" value="ADE19898.1"/>
    <property type="molecule type" value="Genomic_DNA"/>
</dbReference>
<feature type="domain" description="YqaJ viral recombinase" evidence="1">
    <location>
        <begin position="42"/>
        <end position="171"/>
    </location>
</feature>
<dbReference type="Pfam" id="PF09588">
    <property type="entry name" value="YqaJ"/>
    <property type="match status" value="1"/>
</dbReference>
<dbReference type="InterPro" id="IPR011335">
    <property type="entry name" value="Restrct_endonuc-II-like"/>
</dbReference>
<dbReference type="AlphaFoldDB" id="D5E557"/>
<dbReference type="InterPro" id="IPR011604">
    <property type="entry name" value="PDDEXK-like_dom_sf"/>
</dbReference>
<reference evidence="2 3" key="3">
    <citation type="journal article" date="2011" name="J. Bacteriol.">
        <title>Genome sequences of Mycoplasma alligatoris A21JP2T and Mycoplasma crocodyli MP145T.</title>
        <authorList>
            <person name="Brown D.R."/>
            <person name="Farmerie W.G."/>
            <person name="May M."/>
            <person name="Benders G.A."/>
            <person name="Durkin A.S."/>
            <person name="Hlavinka K."/>
            <person name="Hostetler J."/>
            <person name="Jackson J."/>
            <person name="Johnson J."/>
            <person name="Miller R.H."/>
            <person name="Paralanov V."/>
            <person name="Radune D."/>
            <person name="Szczypinski B."/>
            <person name="Glass J.I."/>
        </authorList>
    </citation>
    <scope>NUCLEOTIDE SEQUENCE [LARGE SCALE GENOMIC DNA]</scope>
    <source>
        <strain evidence="3">ATCC 51981 / MP145</strain>
    </source>
</reference>
<dbReference type="Proteomes" id="UP000001845">
    <property type="component" value="Chromosome"/>
</dbReference>
<evidence type="ECO:0000313" key="3">
    <source>
        <dbReference type="Proteomes" id="UP000001845"/>
    </source>
</evidence>
<dbReference type="NCBIfam" id="NF045870">
    <property type="entry name" value="MAGa7180_fam_nucl"/>
    <property type="match status" value="1"/>
</dbReference>
<evidence type="ECO:0000259" key="1">
    <source>
        <dbReference type="Pfam" id="PF09588"/>
    </source>
</evidence>
<dbReference type="InterPro" id="IPR019080">
    <property type="entry name" value="YqaJ_viral_recombinase"/>
</dbReference>
<dbReference type="KEGG" id="mcd:MCRO_0248"/>
<gene>
    <name evidence="2" type="ordered locus">MCRO_0248</name>
</gene>
<protein>
    <recommendedName>
        <fullName evidence="1">YqaJ viral recombinase domain-containing protein</fullName>
    </recommendedName>
</protein>
<dbReference type="Gene3D" id="3.90.320.10">
    <property type="match status" value="1"/>
</dbReference>